<gene>
    <name evidence="2" type="ORF">GALL_36610</name>
</gene>
<evidence type="ECO:0000313" key="2">
    <source>
        <dbReference type="EMBL" id="OIR15339.1"/>
    </source>
</evidence>
<proteinExistence type="predicted"/>
<dbReference type="AlphaFoldDB" id="A0A1J5T5D9"/>
<sequence>MQVVVVFAAVAAMTTGHNFGEETEMPTTADFTGADRPQGNEASRLQDELLRTTTGERLKPCPIIFALT</sequence>
<comment type="caution">
    <text evidence="2">The sequence shown here is derived from an EMBL/GenBank/DDBJ whole genome shotgun (WGS) entry which is preliminary data.</text>
</comment>
<name>A0A1J5T5D9_9ZZZZ</name>
<protein>
    <submittedName>
        <fullName evidence="2">Uncharacterized protein</fullName>
    </submittedName>
</protein>
<dbReference type="EMBL" id="MLJW01000009">
    <property type="protein sequence ID" value="OIR15339.1"/>
    <property type="molecule type" value="Genomic_DNA"/>
</dbReference>
<accession>A0A1J5T5D9</accession>
<feature type="region of interest" description="Disordered" evidence="1">
    <location>
        <begin position="19"/>
        <end position="41"/>
    </location>
</feature>
<evidence type="ECO:0000256" key="1">
    <source>
        <dbReference type="SAM" id="MobiDB-lite"/>
    </source>
</evidence>
<organism evidence="2">
    <name type="scientific">mine drainage metagenome</name>
    <dbReference type="NCBI Taxonomy" id="410659"/>
    <lineage>
        <taxon>unclassified sequences</taxon>
        <taxon>metagenomes</taxon>
        <taxon>ecological metagenomes</taxon>
    </lineage>
</organism>
<reference evidence="2" key="1">
    <citation type="submission" date="2016-10" db="EMBL/GenBank/DDBJ databases">
        <title>Sequence of Gallionella enrichment culture.</title>
        <authorList>
            <person name="Poehlein A."/>
            <person name="Muehling M."/>
            <person name="Daniel R."/>
        </authorList>
    </citation>
    <scope>NUCLEOTIDE SEQUENCE</scope>
</reference>